<organism evidence="2 3">
    <name type="scientific">Blastococcus deserti</name>
    <dbReference type="NCBI Taxonomy" id="2259033"/>
    <lineage>
        <taxon>Bacteria</taxon>
        <taxon>Bacillati</taxon>
        <taxon>Actinomycetota</taxon>
        <taxon>Actinomycetes</taxon>
        <taxon>Geodermatophilales</taxon>
        <taxon>Geodermatophilaceae</taxon>
        <taxon>Blastococcus</taxon>
    </lineage>
</organism>
<dbReference type="Proteomes" id="UP001597402">
    <property type="component" value="Unassembled WGS sequence"/>
</dbReference>
<accession>A0ABW4XBX6</accession>
<feature type="transmembrane region" description="Helical" evidence="1">
    <location>
        <begin position="6"/>
        <end position="26"/>
    </location>
</feature>
<keyword evidence="1" id="KW-0472">Membrane</keyword>
<dbReference type="InterPro" id="IPR021218">
    <property type="entry name" value="DUF2784"/>
</dbReference>
<feature type="transmembrane region" description="Helical" evidence="1">
    <location>
        <begin position="94"/>
        <end position="113"/>
    </location>
</feature>
<proteinExistence type="predicted"/>
<dbReference type="RefSeq" id="WP_376875310.1">
    <property type="nucleotide sequence ID" value="NZ_JBHUHP010000010.1"/>
</dbReference>
<keyword evidence="3" id="KW-1185">Reference proteome</keyword>
<keyword evidence="1" id="KW-0812">Transmembrane</keyword>
<sequence length="126" mass="13633">MVLAALVAVLHGAVVVLVLTGSLLALRWPRVLWAHLPVTLAVLALYLTNSPCPLTTWELELREAAGEPRYRGGFIGHYITEPMGIPIEATATQVAIYLLALSVNVVGYGLLIGRHQRARTRARTAA</sequence>
<evidence type="ECO:0000313" key="3">
    <source>
        <dbReference type="Proteomes" id="UP001597402"/>
    </source>
</evidence>
<protein>
    <submittedName>
        <fullName evidence="2">DUF2784 domain-containing protein</fullName>
    </submittedName>
</protein>
<reference evidence="3" key="1">
    <citation type="journal article" date="2019" name="Int. J. Syst. Evol. Microbiol.">
        <title>The Global Catalogue of Microorganisms (GCM) 10K type strain sequencing project: providing services to taxonomists for standard genome sequencing and annotation.</title>
        <authorList>
            <consortium name="The Broad Institute Genomics Platform"/>
            <consortium name="The Broad Institute Genome Sequencing Center for Infectious Disease"/>
            <person name="Wu L."/>
            <person name="Ma J."/>
        </authorList>
    </citation>
    <scope>NUCLEOTIDE SEQUENCE [LARGE SCALE GENOMIC DNA]</scope>
    <source>
        <strain evidence="3">JCM 3338</strain>
    </source>
</reference>
<evidence type="ECO:0000313" key="2">
    <source>
        <dbReference type="EMBL" id="MFD2092095.1"/>
    </source>
</evidence>
<comment type="caution">
    <text evidence="2">The sequence shown here is derived from an EMBL/GenBank/DDBJ whole genome shotgun (WGS) entry which is preliminary data.</text>
</comment>
<name>A0ABW4XBX6_9ACTN</name>
<keyword evidence="1" id="KW-1133">Transmembrane helix</keyword>
<feature type="transmembrane region" description="Helical" evidence="1">
    <location>
        <begin position="31"/>
        <end position="48"/>
    </location>
</feature>
<evidence type="ECO:0000256" key="1">
    <source>
        <dbReference type="SAM" id="Phobius"/>
    </source>
</evidence>
<gene>
    <name evidence="2" type="ORF">ACFSHS_10990</name>
</gene>
<dbReference type="Pfam" id="PF10861">
    <property type="entry name" value="DUF2784"/>
    <property type="match status" value="1"/>
</dbReference>
<dbReference type="EMBL" id="JBHUHP010000010">
    <property type="protein sequence ID" value="MFD2092095.1"/>
    <property type="molecule type" value="Genomic_DNA"/>
</dbReference>